<dbReference type="EMBL" id="JH992977">
    <property type="protein sequence ID" value="EKX50756.1"/>
    <property type="molecule type" value="Genomic_DNA"/>
</dbReference>
<keyword evidence="11" id="KW-1185">Reference proteome</keyword>
<dbReference type="GO" id="GO:0003700">
    <property type="term" value="F:DNA-binding transcription factor activity"/>
    <property type="evidence" value="ECO:0007669"/>
    <property type="project" value="InterPro"/>
</dbReference>
<evidence type="ECO:0000256" key="2">
    <source>
        <dbReference type="ARBA" id="ARBA00023015"/>
    </source>
</evidence>
<protein>
    <recommendedName>
        <fullName evidence="8">RWP-RK domain-containing protein</fullName>
    </recommendedName>
</protein>
<evidence type="ECO:0000256" key="5">
    <source>
        <dbReference type="ARBA" id="ARBA00023163"/>
    </source>
</evidence>
<dbReference type="OrthoDB" id="1747617at2759"/>
<accession>L1JQA1</accession>
<keyword evidence="4" id="KW-0238">DNA-binding</keyword>
<keyword evidence="6" id="KW-0539">Nucleus</keyword>
<dbReference type="InterPro" id="IPR003035">
    <property type="entry name" value="RWP-RK_dom"/>
</dbReference>
<dbReference type="EnsemblProtists" id="EKX50756">
    <property type="protein sequence ID" value="EKX50756"/>
    <property type="gene ID" value="GUITHDRAFT_103347"/>
</dbReference>
<reference evidence="9 11" key="1">
    <citation type="journal article" date="2012" name="Nature">
        <title>Algal genomes reveal evolutionary mosaicism and the fate of nucleomorphs.</title>
        <authorList>
            <consortium name="DOE Joint Genome Institute"/>
            <person name="Curtis B.A."/>
            <person name="Tanifuji G."/>
            <person name="Burki F."/>
            <person name="Gruber A."/>
            <person name="Irimia M."/>
            <person name="Maruyama S."/>
            <person name="Arias M.C."/>
            <person name="Ball S.G."/>
            <person name="Gile G.H."/>
            <person name="Hirakawa Y."/>
            <person name="Hopkins J.F."/>
            <person name="Kuo A."/>
            <person name="Rensing S.A."/>
            <person name="Schmutz J."/>
            <person name="Symeonidi A."/>
            <person name="Elias M."/>
            <person name="Eveleigh R.J."/>
            <person name="Herman E.K."/>
            <person name="Klute M.J."/>
            <person name="Nakayama T."/>
            <person name="Obornik M."/>
            <person name="Reyes-Prieto A."/>
            <person name="Armbrust E.V."/>
            <person name="Aves S.J."/>
            <person name="Beiko R.G."/>
            <person name="Coutinho P."/>
            <person name="Dacks J.B."/>
            <person name="Durnford D.G."/>
            <person name="Fast N.M."/>
            <person name="Green B.R."/>
            <person name="Grisdale C.J."/>
            <person name="Hempel F."/>
            <person name="Henrissat B."/>
            <person name="Hoppner M.P."/>
            <person name="Ishida K."/>
            <person name="Kim E."/>
            <person name="Koreny L."/>
            <person name="Kroth P.G."/>
            <person name="Liu Y."/>
            <person name="Malik S.B."/>
            <person name="Maier U.G."/>
            <person name="McRose D."/>
            <person name="Mock T."/>
            <person name="Neilson J.A."/>
            <person name="Onodera N.T."/>
            <person name="Poole A.M."/>
            <person name="Pritham E.J."/>
            <person name="Richards T.A."/>
            <person name="Rocap G."/>
            <person name="Roy S.W."/>
            <person name="Sarai C."/>
            <person name="Schaack S."/>
            <person name="Shirato S."/>
            <person name="Slamovits C.H."/>
            <person name="Spencer D.F."/>
            <person name="Suzuki S."/>
            <person name="Worden A.Z."/>
            <person name="Zauner S."/>
            <person name="Barry K."/>
            <person name="Bell C."/>
            <person name="Bharti A.K."/>
            <person name="Crow J.A."/>
            <person name="Grimwood J."/>
            <person name="Kramer R."/>
            <person name="Lindquist E."/>
            <person name="Lucas S."/>
            <person name="Salamov A."/>
            <person name="McFadden G.I."/>
            <person name="Lane C.E."/>
            <person name="Keeling P.J."/>
            <person name="Gray M.W."/>
            <person name="Grigoriev I.V."/>
            <person name="Archibald J.M."/>
        </authorList>
    </citation>
    <scope>NUCLEOTIDE SEQUENCE</scope>
    <source>
        <strain evidence="9 11">CCMP2712</strain>
    </source>
</reference>
<organism evidence="9">
    <name type="scientific">Guillardia theta (strain CCMP2712)</name>
    <name type="common">Cryptophyte</name>
    <dbReference type="NCBI Taxonomy" id="905079"/>
    <lineage>
        <taxon>Eukaryota</taxon>
        <taxon>Cryptophyceae</taxon>
        <taxon>Pyrenomonadales</taxon>
        <taxon>Geminigeraceae</taxon>
        <taxon>Guillardia</taxon>
    </lineage>
</organism>
<dbReference type="KEGG" id="gtt:GUITHDRAFT_103347"/>
<evidence type="ECO:0000256" key="4">
    <source>
        <dbReference type="ARBA" id="ARBA00023125"/>
    </source>
</evidence>
<dbReference type="AlphaFoldDB" id="L1JQA1"/>
<feature type="region of interest" description="Disordered" evidence="7">
    <location>
        <begin position="88"/>
        <end position="117"/>
    </location>
</feature>
<keyword evidence="2" id="KW-0805">Transcription regulation</keyword>
<feature type="domain" description="RWP-RK" evidence="8">
    <location>
        <begin position="8"/>
        <end position="94"/>
    </location>
</feature>
<dbReference type="Proteomes" id="UP000011087">
    <property type="component" value="Unassembled WGS sequence"/>
</dbReference>
<comment type="function">
    <text evidence="1">Putative transcription factor.</text>
</comment>
<dbReference type="InterPro" id="IPR044607">
    <property type="entry name" value="RKD-like"/>
</dbReference>
<dbReference type="PANTHER" id="PTHR46373">
    <property type="entry name" value="PROTEIN RKD4"/>
    <property type="match status" value="1"/>
</dbReference>
<evidence type="ECO:0000313" key="10">
    <source>
        <dbReference type="EnsemblProtists" id="EKX50756"/>
    </source>
</evidence>
<evidence type="ECO:0000313" key="11">
    <source>
        <dbReference type="Proteomes" id="UP000011087"/>
    </source>
</evidence>
<reference evidence="10" key="3">
    <citation type="submission" date="2016-03" db="UniProtKB">
        <authorList>
            <consortium name="EnsemblProtists"/>
        </authorList>
    </citation>
    <scope>IDENTIFICATION</scope>
</reference>
<proteinExistence type="predicted"/>
<dbReference type="PANTHER" id="PTHR46373:SF2">
    <property type="entry name" value="RWP-RK DOMAIN-CONTAINING PROTEIN"/>
    <property type="match status" value="1"/>
</dbReference>
<dbReference type="PROSITE" id="PS51519">
    <property type="entry name" value="RWP_RK"/>
    <property type="match status" value="1"/>
</dbReference>
<dbReference type="RefSeq" id="XP_005837736.1">
    <property type="nucleotide sequence ID" value="XM_005837679.1"/>
</dbReference>
<name>L1JQA1_GUITC</name>
<evidence type="ECO:0000256" key="3">
    <source>
        <dbReference type="ARBA" id="ARBA00023054"/>
    </source>
</evidence>
<evidence type="ECO:0000256" key="1">
    <source>
        <dbReference type="ARBA" id="ARBA00004049"/>
    </source>
</evidence>
<gene>
    <name evidence="9" type="ORF">GUITHDRAFT_103347</name>
</gene>
<evidence type="ECO:0000256" key="7">
    <source>
        <dbReference type="SAM" id="MobiDB-lite"/>
    </source>
</evidence>
<evidence type="ECO:0000259" key="8">
    <source>
        <dbReference type="PROSITE" id="PS51519"/>
    </source>
</evidence>
<dbReference type="Pfam" id="PF02042">
    <property type="entry name" value="RWP-RK"/>
    <property type="match status" value="1"/>
</dbReference>
<dbReference type="PaxDb" id="55529-EKX50756"/>
<evidence type="ECO:0000256" key="6">
    <source>
        <dbReference type="ARBA" id="ARBA00023242"/>
    </source>
</evidence>
<evidence type="ECO:0000313" key="9">
    <source>
        <dbReference type="EMBL" id="EKX50756.1"/>
    </source>
</evidence>
<dbReference type="GeneID" id="17307433"/>
<dbReference type="GO" id="GO:0003677">
    <property type="term" value="F:DNA binding"/>
    <property type="evidence" value="ECO:0007669"/>
    <property type="project" value="UniProtKB-KW"/>
</dbReference>
<dbReference type="HOGENOM" id="CLU_092984_0_2_1"/>
<reference evidence="11" key="2">
    <citation type="submission" date="2012-11" db="EMBL/GenBank/DDBJ databases">
        <authorList>
            <person name="Kuo A."/>
            <person name="Curtis B.A."/>
            <person name="Tanifuji G."/>
            <person name="Burki F."/>
            <person name="Gruber A."/>
            <person name="Irimia M."/>
            <person name="Maruyama S."/>
            <person name="Arias M.C."/>
            <person name="Ball S.G."/>
            <person name="Gile G.H."/>
            <person name="Hirakawa Y."/>
            <person name="Hopkins J.F."/>
            <person name="Rensing S.A."/>
            <person name="Schmutz J."/>
            <person name="Symeonidi A."/>
            <person name="Elias M."/>
            <person name="Eveleigh R.J."/>
            <person name="Herman E.K."/>
            <person name="Klute M.J."/>
            <person name="Nakayama T."/>
            <person name="Obornik M."/>
            <person name="Reyes-Prieto A."/>
            <person name="Armbrust E.V."/>
            <person name="Aves S.J."/>
            <person name="Beiko R.G."/>
            <person name="Coutinho P."/>
            <person name="Dacks J.B."/>
            <person name="Durnford D.G."/>
            <person name="Fast N.M."/>
            <person name="Green B.R."/>
            <person name="Grisdale C."/>
            <person name="Hempe F."/>
            <person name="Henrissat B."/>
            <person name="Hoppner M.P."/>
            <person name="Ishida K.-I."/>
            <person name="Kim E."/>
            <person name="Koreny L."/>
            <person name="Kroth P.G."/>
            <person name="Liu Y."/>
            <person name="Malik S.-B."/>
            <person name="Maier U.G."/>
            <person name="McRose D."/>
            <person name="Mock T."/>
            <person name="Neilson J.A."/>
            <person name="Onodera N.T."/>
            <person name="Poole A.M."/>
            <person name="Pritham E.J."/>
            <person name="Richards T.A."/>
            <person name="Rocap G."/>
            <person name="Roy S.W."/>
            <person name="Sarai C."/>
            <person name="Schaack S."/>
            <person name="Shirato S."/>
            <person name="Slamovits C.H."/>
            <person name="Spencer D.F."/>
            <person name="Suzuki S."/>
            <person name="Worden A.Z."/>
            <person name="Zauner S."/>
            <person name="Barry K."/>
            <person name="Bell C."/>
            <person name="Bharti A.K."/>
            <person name="Crow J.A."/>
            <person name="Grimwood J."/>
            <person name="Kramer R."/>
            <person name="Lindquist E."/>
            <person name="Lucas S."/>
            <person name="Salamov A."/>
            <person name="McFadden G.I."/>
            <person name="Lane C.E."/>
            <person name="Keeling P.J."/>
            <person name="Gray M.W."/>
            <person name="Grigoriev I.V."/>
            <person name="Archibald J.M."/>
        </authorList>
    </citation>
    <scope>NUCLEOTIDE SEQUENCE</scope>
    <source>
        <strain evidence="11">CCMP2712</strain>
    </source>
</reference>
<sequence>MANIDQLNSVLIQARPRASHRRDHIRLDLSTVSSLYHLKQVEAAKLLGISLTSLKSGCRRLGIERWPYRREMNKRLVANDSMLLQDGARGTEVEMAEASQAEPEPEPEPEPGQKVEELGTNRMEGDWLNWYMSFPIEDALNLEECDLTNVLNV</sequence>
<keyword evidence="5" id="KW-0804">Transcription</keyword>
<keyword evidence="3" id="KW-0175">Coiled coil</keyword>